<evidence type="ECO:0000313" key="1">
    <source>
        <dbReference type="EMBL" id="KAL0013316.1"/>
    </source>
</evidence>
<organism evidence="1 2">
    <name type="scientific">Lithocarpus litseifolius</name>
    <dbReference type="NCBI Taxonomy" id="425828"/>
    <lineage>
        <taxon>Eukaryota</taxon>
        <taxon>Viridiplantae</taxon>
        <taxon>Streptophyta</taxon>
        <taxon>Embryophyta</taxon>
        <taxon>Tracheophyta</taxon>
        <taxon>Spermatophyta</taxon>
        <taxon>Magnoliopsida</taxon>
        <taxon>eudicotyledons</taxon>
        <taxon>Gunneridae</taxon>
        <taxon>Pentapetalae</taxon>
        <taxon>rosids</taxon>
        <taxon>fabids</taxon>
        <taxon>Fagales</taxon>
        <taxon>Fagaceae</taxon>
        <taxon>Lithocarpus</taxon>
    </lineage>
</organism>
<protein>
    <submittedName>
        <fullName evidence="1">Uncharacterized protein</fullName>
    </submittedName>
</protein>
<dbReference type="AlphaFoldDB" id="A0AAW2DSD0"/>
<proteinExistence type="predicted"/>
<sequence>MVLSLSGAQDPQVKHMPMTLQATAFYILYLCKHNIATFIRYKDTKCRNTLHKCRLPLLLLRRFELRSIISLKHPYEAHRKAFSVAGGRICLLDWSSQDSDPTFLCLVVASIFRFVTRMLWSFDGWGWFDALSNMSSGRRVAATGHCGGQRILEAERG</sequence>
<accession>A0AAW2DSD0</accession>
<dbReference type="EMBL" id="JAZDWU010000001">
    <property type="protein sequence ID" value="KAL0013316.1"/>
    <property type="molecule type" value="Genomic_DNA"/>
</dbReference>
<name>A0AAW2DSD0_9ROSI</name>
<comment type="caution">
    <text evidence="1">The sequence shown here is derived from an EMBL/GenBank/DDBJ whole genome shotgun (WGS) entry which is preliminary data.</text>
</comment>
<evidence type="ECO:0000313" key="2">
    <source>
        <dbReference type="Proteomes" id="UP001459277"/>
    </source>
</evidence>
<gene>
    <name evidence="1" type="ORF">SO802_000385</name>
</gene>
<keyword evidence="2" id="KW-1185">Reference proteome</keyword>
<reference evidence="1 2" key="1">
    <citation type="submission" date="2024-01" db="EMBL/GenBank/DDBJ databases">
        <title>A telomere-to-telomere, gap-free genome of sweet tea (Lithocarpus litseifolius).</title>
        <authorList>
            <person name="Zhou J."/>
        </authorList>
    </citation>
    <scope>NUCLEOTIDE SEQUENCE [LARGE SCALE GENOMIC DNA]</scope>
    <source>
        <strain evidence="1">Zhou-2022a</strain>
        <tissue evidence="1">Leaf</tissue>
    </source>
</reference>
<dbReference type="Proteomes" id="UP001459277">
    <property type="component" value="Unassembled WGS sequence"/>
</dbReference>